<gene>
    <name evidence="3" type="ORF">LCGC14_2888820</name>
</gene>
<dbReference type="PROSITE" id="PS50994">
    <property type="entry name" value="INTEGRASE"/>
    <property type="match status" value="1"/>
</dbReference>
<protein>
    <recommendedName>
        <fullName evidence="2">Integrase catalytic domain-containing protein</fullName>
    </recommendedName>
</protein>
<dbReference type="Pfam" id="PF22483">
    <property type="entry name" value="Mu-transpos_C_2"/>
    <property type="match status" value="1"/>
</dbReference>
<evidence type="ECO:0000313" key="3">
    <source>
        <dbReference type="EMBL" id="KKK73936.1"/>
    </source>
</evidence>
<dbReference type="Gene3D" id="3.30.420.10">
    <property type="entry name" value="Ribonuclease H-like superfamily/Ribonuclease H"/>
    <property type="match status" value="1"/>
</dbReference>
<dbReference type="InterPro" id="IPR012337">
    <property type="entry name" value="RNaseH-like_sf"/>
</dbReference>
<dbReference type="GO" id="GO:0015074">
    <property type="term" value="P:DNA integration"/>
    <property type="evidence" value="ECO:0007669"/>
    <property type="project" value="InterPro"/>
</dbReference>
<organism evidence="3">
    <name type="scientific">marine sediment metagenome</name>
    <dbReference type="NCBI Taxonomy" id="412755"/>
    <lineage>
        <taxon>unclassified sequences</taxon>
        <taxon>metagenomes</taxon>
        <taxon>ecological metagenomes</taxon>
    </lineage>
</organism>
<comment type="similarity">
    <text evidence="1">Belongs to the transposase IS21/IS408/IS1162 family.</text>
</comment>
<reference evidence="3" key="1">
    <citation type="journal article" date="2015" name="Nature">
        <title>Complex archaea that bridge the gap between prokaryotes and eukaryotes.</title>
        <authorList>
            <person name="Spang A."/>
            <person name="Saw J.H."/>
            <person name="Jorgensen S.L."/>
            <person name="Zaremba-Niedzwiedzka K."/>
            <person name="Martijn J."/>
            <person name="Lind A.E."/>
            <person name="van Eijk R."/>
            <person name="Schleper C."/>
            <person name="Guy L."/>
            <person name="Ettema T.J."/>
        </authorList>
    </citation>
    <scope>NUCLEOTIDE SEQUENCE</scope>
</reference>
<feature type="non-terminal residue" evidence="3">
    <location>
        <position position="1"/>
    </location>
</feature>
<dbReference type="InterPro" id="IPR001584">
    <property type="entry name" value="Integrase_cat-core"/>
</dbReference>
<dbReference type="AlphaFoldDB" id="A0A0F9AP13"/>
<feature type="domain" description="Integrase catalytic" evidence="2">
    <location>
        <begin position="84"/>
        <end position="263"/>
    </location>
</feature>
<proteinExistence type="inferred from homology"/>
<dbReference type="InterPro" id="IPR054353">
    <property type="entry name" value="IstA-like_C"/>
</dbReference>
<dbReference type="InterPro" id="IPR036397">
    <property type="entry name" value="RNaseH_sf"/>
</dbReference>
<sequence length="388" mass="44416">DQLPHDLLPELPGRPAKKQELLKPYIDEIKKLITDTSNSLKPKTAFEVICDRHNIAGKVSYSSFKRFVRAHRITIFPDTSTCRIEVEPAGQLQVDYGKAGLLLDPLTGKRRTVQAFIGTLSFSRHKYVEFVFRQNQQSFVNSHVKMFHAFGGIPKTIAIDNLKSGVIKPDLYDPRLNRAYGEMAEHYNCFIDPCRVASPKDKGKVERDVQTIREQFRKLIAINPHITIDDANAAIKKWIITEYGTRKHGTTNQKPYPLFTETEQPLLIPLPIEPYEAALWKEATVHPDHYIQVNKKAYSIPHPYVGKKVWVKVTHNLVQVYYNDQLIKQHPIASGFRQTDFNDFPDNVRHALDTGMPAYLCDKAAHIGVNFEKLVRSILSPHAFLNLR</sequence>
<dbReference type="GO" id="GO:0003676">
    <property type="term" value="F:nucleic acid binding"/>
    <property type="evidence" value="ECO:0007669"/>
    <property type="project" value="InterPro"/>
</dbReference>
<dbReference type="NCBIfam" id="NF033546">
    <property type="entry name" value="transpos_IS21"/>
    <property type="match status" value="1"/>
</dbReference>
<name>A0A0F9AP13_9ZZZZ</name>
<evidence type="ECO:0000256" key="1">
    <source>
        <dbReference type="ARBA" id="ARBA00009277"/>
    </source>
</evidence>
<evidence type="ECO:0000259" key="2">
    <source>
        <dbReference type="PROSITE" id="PS50994"/>
    </source>
</evidence>
<accession>A0A0F9AP13</accession>
<dbReference type="PANTHER" id="PTHR35004">
    <property type="entry name" value="TRANSPOSASE RV3428C-RELATED"/>
    <property type="match status" value="1"/>
</dbReference>
<dbReference type="PANTHER" id="PTHR35004:SF8">
    <property type="entry name" value="TRANSPOSASE RV3428C-RELATED"/>
    <property type="match status" value="1"/>
</dbReference>
<dbReference type="SUPFAM" id="SSF53098">
    <property type="entry name" value="Ribonuclease H-like"/>
    <property type="match status" value="1"/>
</dbReference>
<feature type="non-terminal residue" evidence="3">
    <location>
        <position position="388"/>
    </location>
</feature>
<dbReference type="EMBL" id="LAZR01056555">
    <property type="protein sequence ID" value="KKK73936.1"/>
    <property type="molecule type" value="Genomic_DNA"/>
</dbReference>
<comment type="caution">
    <text evidence="3">The sequence shown here is derived from an EMBL/GenBank/DDBJ whole genome shotgun (WGS) entry which is preliminary data.</text>
</comment>